<organism evidence="1">
    <name type="scientific">viral metagenome</name>
    <dbReference type="NCBI Taxonomy" id="1070528"/>
    <lineage>
        <taxon>unclassified sequences</taxon>
        <taxon>metagenomes</taxon>
        <taxon>organismal metagenomes</taxon>
    </lineage>
</organism>
<dbReference type="SUPFAM" id="SSF56300">
    <property type="entry name" value="Metallo-dependent phosphatases"/>
    <property type="match status" value="1"/>
</dbReference>
<accession>A0A6H1ZUG2</accession>
<reference evidence="1" key="1">
    <citation type="submission" date="2020-03" db="EMBL/GenBank/DDBJ databases">
        <title>The deep terrestrial virosphere.</title>
        <authorList>
            <person name="Holmfeldt K."/>
            <person name="Nilsson E."/>
            <person name="Simone D."/>
            <person name="Lopez-Fernandez M."/>
            <person name="Wu X."/>
            <person name="de Brujin I."/>
            <person name="Lundin D."/>
            <person name="Andersson A."/>
            <person name="Bertilsson S."/>
            <person name="Dopson M."/>
        </authorList>
    </citation>
    <scope>NUCLEOTIDE SEQUENCE</scope>
    <source>
        <strain evidence="1">TM448A01982</strain>
    </source>
</reference>
<gene>
    <name evidence="1" type="ORF">TM448A01982_0009</name>
</gene>
<dbReference type="AlphaFoldDB" id="A0A6H1ZUG2"/>
<dbReference type="InterPro" id="IPR029052">
    <property type="entry name" value="Metallo-depent_PP-like"/>
</dbReference>
<name>A0A6H1ZUG2_9ZZZZ</name>
<sequence>MARHYWTETERAELKRLAGLGYATPDIAKALNLSINAIHTQSQRLGVSIKPNVGQPITEERWALERQGLNDTIRELKTELSAVRRETIDAKSVRRQILGLPESPPDIPKWIIKPGKAGKAGTPFLQFSDTHWAEKISLEETSGINEYGLVIGQQRIRRIIEKTISICFEHTVNPKYDGIVVNVLGDMVSGDIHEDLSLTNEVPIMPAVLDLFGVLIWAFTTLADRFGRVFVPWVPGNHGRNTTRLLFKGRHYRNFDWLLGCLLEKHFQADKRIQFYISPDGTDAYFTVAGHRFLSTHGDQLGVKGGDGIIGVLGPMARGTIKIANQVRKMGQDFDYLSIGHFHTAGRPPGISLITNGSVCGWGEWARLGIRATPEPPKQNLFFVHPDYGVTNLWEVFADKAKIGRKVDWVSWPK</sequence>
<dbReference type="EMBL" id="MT144237">
    <property type="protein sequence ID" value="QJA51102.1"/>
    <property type="molecule type" value="Genomic_DNA"/>
</dbReference>
<evidence type="ECO:0000313" key="1">
    <source>
        <dbReference type="EMBL" id="QJA51102.1"/>
    </source>
</evidence>
<protein>
    <submittedName>
        <fullName evidence="1">Uncharacterized protein</fullName>
    </submittedName>
</protein>
<proteinExistence type="predicted"/>